<proteinExistence type="predicted"/>
<evidence type="ECO:0000313" key="2">
    <source>
        <dbReference type="EMBL" id="MDL5034148.1"/>
    </source>
</evidence>
<feature type="chain" id="PRO_5045761890" evidence="1">
    <location>
        <begin position="27"/>
        <end position="194"/>
    </location>
</feature>
<dbReference type="EMBL" id="JASVDS010000007">
    <property type="protein sequence ID" value="MDL5034148.1"/>
    <property type="molecule type" value="Genomic_DNA"/>
</dbReference>
<evidence type="ECO:0000313" key="3">
    <source>
        <dbReference type="Proteomes" id="UP001238603"/>
    </source>
</evidence>
<gene>
    <name evidence="2" type="ORF">QRD43_19770</name>
</gene>
<dbReference type="Pfam" id="PF12276">
    <property type="entry name" value="DUF3617"/>
    <property type="match status" value="1"/>
</dbReference>
<dbReference type="Proteomes" id="UP001238603">
    <property type="component" value="Unassembled WGS sequence"/>
</dbReference>
<organism evidence="2 3">
    <name type="scientific">Roseateles subflavus</name>
    <dbReference type="NCBI Taxonomy" id="3053353"/>
    <lineage>
        <taxon>Bacteria</taxon>
        <taxon>Pseudomonadati</taxon>
        <taxon>Pseudomonadota</taxon>
        <taxon>Betaproteobacteria</taxon>
        <taxon>Burkholderiales</taxon>
        <taxon>Sphaerotilaceae</taxon>
        <taxon>Roseateles</taxon>
    </lineage>
</organism>
<dbReference type="RefSeq" id="WP_285984224.1">
    <property type="nucleotide sequence ID" value="NZ_JASVDS010000007.1"/>
</dbReference>
<dbReference type="InterPro" id="IPR022061">
    <property type="entry name" value="DUF3617"/>
</dbReference>
<keyword evidence="1" id="KW-0732">Signal</keyword>
<keyword evidence="3" id="KW-1185">Reference proteome</keyword>
<protein>
    <submittedName>
        <fullName evidence="2">DUF3617 family protein</fullName>
    </submittedName>
</protein>
<accession>A0ABT7LMQ3</accession>
<evidence type="ECO:0000256" key="1">
    <source>
        <dbReference type="SAM" id="SignalP"/>
    </source>
</evidence>
<comment type="caution">
    <text evidence="2">The sequence shown here is derived from an EMBL/GenBank/DDBJ whole genome shotgun (WGS) entry which is preliminary data.</text>
</comment>
<feature type="signal peptide" evidence="1">
    <location>
        <begin position="1"/>
        <end position="26"/>
    </location>
</feature>
<name>A0ABT7LMQ3_9BURK</name>
<sequence length="194" mass="20948">MTHRPIAITHSLLSLGLILAFAQAQAAPQPEPGEWLVRTQETHEGNPKVLQALASLKALRNASAQGLPPGKAPAAASPNSVEEERDCITAEDVREMQPRQTLQQLVTGGAEGWKCQFTDPQNDQLQFSCRSPSGQTSKGQALMRFGARTFSYEISGTVEHKPGDASSRVTSKWAVDGRWLAAKCSAASLAQRDR</sequence>
<reference evidence="2 3" key="1">
    <citation type="submission" date="2023-06" db="EMBL/GenBank/DDBJ databases">
        <title>Pelomonas sp. APW6 16S ribosomal RNA gene genome sequencing and assembly.</title>
        <authorList>
            <person name="Woo H."/>
        </authorList>
    </citation>
    <scope>NUCLEOTIDE SEQUENCE [LARGE SCALE GENOMIC DNA]</scope>
    <source>
        <strain evidence="2 3">APW6</strain>
    </source>
</reference>